<feature type="transmembrane region" description="Helical" evidence="1">
    <location>
        <begin position="239"/>
        <end position="259"/>
    </location>
</feature>
<name>A0AAW5E5P6_9BACI</name>
<dbReference type="PANTHER" id="PTHR37305:SF1">
    <property type="entry name" value="MEMBRANE PROTEIN"/>
    <property type="match status" value="1"/>
</dbReference>
<comment type="caution">
    <text evidence="2">The sequence shown here is derived from an EMBL/GenBank/DDBJ whole genome shotgun (WGS) entry which is preliminary data.</text>
</comment>
<keyword evidence="3" id="KW-1185">Reference proteome</keyword>
<evidence type="ECO:0000313" key="3">
    <source>
        <dbReference type="Proteomes" id="UP001431131"/>
    </source>
</evidence>
<keyword evidence="1" id="KW-0812">Transmembrane</keyword>
<protein>
    <submittedName>
        <fullName evidence="2">ABC transporter permease</fullName>
    </submittedName>
</protein>
<evidence type="ECO:0000256" key="1">
    <source>
        <dbReference type="SAM" id="Phobius"/>
    </source>
</evidence>
<evidence type="ECO:0000313" key="2">
    <source>
        <dbReference type="EMBL" id="MCH1627673.1"/>
    </source>
</evidence>
<dbReference type="EMBL" id="JAKTTI010000049">
    <property type="protein sequence ID" value="MCH1627673.1"/>
    <property type="molecule type" value="Genomic_DNA"/>
</dbReference>
<sequence length="318" mass="35560">MSSLVKLIQNENMKNFRRISTWIMIGILIVATIGLGIIMNITANLSDSDNQSWEKNIQQQNEMHKADIANEDFPEMTKDYSKRQLAINEYRLEHNIAPIESTSMWSFMSNAAGIVSLITLFTIIVGASSVASEFTWGTIKLLLIRPVSRSKILLSKYIGTILFALISLVVLFIISFLVGGLFFGFDGSQPHLVYRGGAVHEVNMIWHILGVFGLKSVDLIMMSTFAFMISTVFRNSGLAIGLAIFLMFAGVNATVLLAMKFDWAKYILFANTDLSQYLTGEILIEGMTMTFSIIVLVIYFVVFNALSWLVFTKRDVAA</sequence>
<dbReference type="RefSeq" id="WP_240257593.1">
    <property type="nucleotide sequence ID" value="NZ_JAKTTI010000049.1"/>
</dbReference>
<gene>
    <name evidence="2" type="ORF">MJG50_20245</name>
</gene>
<dbReference type="Pfam" id="PF12679">
    <property type="entry name" value="ABC2_membrane_2"/>
    <property type="match status" value="1"/>
</dbReference>
<dbReference type="PANTHER" id="PTHR37305">
    <property type="entry name" value="INTEGRAL MEMBRANE PROTEIN-RELATED"/>
    <property type="match status" value="1"/>
</dbReference>
<feature type="transmembrane region" description="Helical" evidence="1">
    <location>
        <begin position="289"/>
        <end position="311"/>
    </location>
</feature>
<keyword evidence="1" id="KW-1133">Transmembrane helix</keyword>
<feature type="transmembrane region" description="Helical" evidence="1">
    <location>
        <begin position="205"/>
        <end position="227"/>
    </location>
</feature>
<feature type="transmembrane region" description="Helical" evidence="1">
    <location>
        <begin position="21"/>
        <end position="43"/>
    </location>
</feature>
<organism evidence="2 3">
    <name type="scientific">Fredinandcohnia quinoae</name>
    <dbReference type="NCBI Taxonomy" id="2918902"/>
    <lineage>
        <taxon>Bacteria</taxon>
        <taxon>Bacillati</taxon>
        <taxon>Bacillota</taxon>
        <taxon>Bacilli</taxon>
        <taxon>Bacillales</taxon>
        <taxon>Bacillaceae</taxon>
        <taxon>Fredinandcohnia</taxon>
    </lineage>
</organism>
<dbReference type="AlphaFoldDB" id="A0AAW5E5P6"/>
<keyword evidence="1" id="KW-0472">Membrane</keyword>
<feature type="transmembrane region" description="Helical" evidence="1">
    <location>
        <begin position="157"/>
        <end position="185"/>
    </location>
</feature>
<dbReference type="GO" id="GO:0140359">
    <property type="term" value="F:ABC-type transporter activity"/>
    <property type="evidence" value="ECO:0007669"/>
    <property type="project" value="InterPro"/>
</dbReference>
<reference evidence="2" key="1">
    <citation type="submission" date="2022-02" db="EMBL/GenBank/DDBJ databases">
        <title>Fredinandcohnia quinoae sp. nov. isolated from Chenopodium quinoa seeds.</title>
        <authorList>
            <person name="Saati-Santamaria Z."/>
            <person name="Flores-Felix J.D."/>
            <person name="Igual J.M."/>
            <person name="Velazquez E."/>
            <person name="Garcia-Fraile P."/>
            <person name="Martinez-Molina E."/>
        </authorList>
    </citation>
    <scope>NUCLEOTIDE SEQUENCE</scope>
    <source>
        <strain evidence="2">SECRCQ15</strain>
    </source>
</reference>
<accession>A0AAW5E5P6</accession>
<proteinExistence type="predicted"/>
<dbReference type="GO" id="GO:0005886">
    <property type="term" value="C:plasma membrane"/>
    <property type="evidence" value="ECO:0007669"/>
    <property type="project" value="UniProtKB-SubCell"/>
</dbReference>
<feature type="transmembrane region" description="Helical" evidence="1">
    <location>
        <begin position="111"/>
        <end position="136"/>
    </location>
</feature>
<dbReference type="Proteomes" id="UP001431131">
    <property type="component" value="Unassembled WGS sequence"/>
</dbReference>